<protein>
    <recommendedName>
        <fullName evidence="2">C-type lectin domain-containing protein</fullName>
    </recommendedName>
</protein>
<organism evidence="3 4">
    <name type="scientific">Oreochromis aureus</name>
    <name type="common">Israeli tilapia</name>
    <name type="synonym">Chromis aureus</name>
    <dbReference type="NCBI Taxonomy" id="47969"/>
    <lineage>
        <taxon>Eukaryota</taxon>
        <taxon>Metazoa</taxon>
        <taxon>Chordata</taxon>
        <taxon>Craniata</taxon>
        <taxon>Vertebrata</taxon>
        <taxon>Euteleostomi</taxon>
        <taxon>Actinopterygii</taxon>
        <taxon>Neopterygii</taxon>
        <taxon>Teleostei</taxon>
        <taxon>Neoteleostei</taxon>
        <taxon>Acanthomorphata</taxon>
        <taxon>Ovalentaria</taxon>
        <taxon>Cichlomorphae</taxon>
        <taxon>Cichliformes</taxon>
        <taxon>Cichlidae</taxon>
        <taxon>African cichlids</taxon>
        <taxon>Pseudocrenilabrinae</taxon>
        <taxon>Oreochromini</taxon>
        <taxon>Oreochromis</taxon>
    </lineage>
</organism>
<sequence length="136" mass="15937">TGRVIHSQITLVELSCIFFFFLVVGPTSYVYIKKKKSWNEAQSFCREHHTDLAPVSNEQDNLKLGKLGNSNDYIWIGLKKNSSESQKWMWSGGREEMNYEAWDEEEKTACPHPKMDNAKYQEDTQVCYTQYRDVIQ</sequence>
<dbReference type="PROSITE" id="PS50041">
    <property type="entry name" value="C_TYPE_LECTIN_2"/>
    <property type="match status" value="1"/>
</dbReference>
<name>A0AAZ1XYU9_OREAU</name>
<evidence type="ECO:0000256" key="1">
    <source>
        <dbReference type="SAM" id="Phobius"/>
    </source>
</evidence>
<feature type="transmembrane region" description="Helical" evidence="1">
    <location>
        <begin position="12"/>
        <end position="32"/>
    </location>
</feature>
<dbReference type="SUPFAM" id="SSF56436">
    <property type="entry name" value="C-type lectin-like"/>
    <property type="match status" value="1"/>
</dbReference>
<keyword evidence="1" id="KW-1133">Transmembrane helix</keyword>
<keyword evidence="4" id="KW-1185">Reference proteome</keyword>
<dbReference type="PANTHER" id="PTHR45784:SF3">
    <property type="entry name" value="C-TYPE LECTIN DOMAIN FAMILY 4 MEMBER K-LIKE-RELATED"/>
    <property type="match status" value="1"/>
</dbReference>
<reference evidence="3" key="3">
    <citation type="submission" date="2025-09" db="UniProtKB">
        <authorList>
            <consortium name="Ensembl"/>
        </authorList>
    </citation>
    <scope>IDENTIFICATION</scope>
</reference>
<dbReference type="Proteomes" id="UP000472276">
    <property type="component" value="Unassembled WGS sequence"/>
</dbReference>
<accession>A0AAZ1XYU9</accession>
<dbReference type="Gene3D" id="3.10.100.10">
    <property type="entry name" value="Mannose-Binding Protein A, subunit A"/>
    <property type="match status" value="1"/>
</dbReference>
<keyword evidence="1" id="KW-0812">Transmembrane</keyword>
<dbReference type="InterPro" id="IPR016187">
    <property type="entry name" value="CTDL_fold"/>
</dbReference>
<keyword evidence="1" id="KW-0472">Membrane</keyword>
<reference evidence="3" key="2">
    <citation type="submission" date="2025-08" db="UniProtKB">
        <authorList>
            <consortium name="Ensembl"/>
        </authorList>
    </citation>
    <scope>IDENTIFICATION</scope>
</reference>
<dbReference type="Ensembl" id="ENSOABT00000061578.1">
    <property type="protein sequence ID" value="ENSOABP00000073586.1"/>
    <property type="gene ID" value="ENSOABG00000023052.2"/>
</dbReference>
<dbReference type="Pfam" id="PF00059">
    <property type="entry name" value="Lectin_C"/>
    <property type="match status" value="1"/>
</dbReference>
<evidence type="ECO:0000313" key="4">
    <source>
        <dbReference type="Proteomes" id="UP000472276"/>
    </source>
</evidence>
<dbReference type="AlphaFoldDB" id="A0AAZ1XYU9"/>
<dbReference type="PANTHER" id="PTHR45784">
    <property type="entry name" value="C-TYPE LECTIN DOMAIN FAMILY 20 MEMBER A-RELATED"/>
    <property type="match status" value="1"/>
</dbReference>
<evidence type="ECO:0000259" key="2">
    <source>
        <dbReference type="PROSITE" id="PS50041"/>
    </source>
</evidence>
<evidence type="ECO:0000313" key="3">
    <source>
        <dbReference type="Ensembl" id="ENSOABP00000073586.1"/>
    </source>
</evidence>
<reference evidence="4" key="1">
    <citation type="submission" date="2020-03" db="EMBL/GenBank/DDBJ databases">
        <title>Evolution of repeat sequences and sex chromosomes of tilapia species revealed by chromosome-level genomes.</title>
        <authorList>
            <person name="Xu L."/>
            <person name="Tao W."/>
            <person name="Wang D."/>
            <person name="Zhou Q."/>
        </authorList>
    </citation>
    <scope>NUCLEOTIDE SEQUENCE [LARGE SCALE GENOMIC DNA]</scope>
    <source>
        <strain evidence="4">Israel</strain>
    </source>
</reference>
<feature type="domain" description="C-type lectin" evidence="2">
    <location>
        <begin position="24"/>
        <end position="110"/>
    </location>
</feature>
<dbReference type="InterPro" id="IPR016186">
    <property type="entry name" value="C-type_lectin-like/link_sf"/>
</dbReference>
<proteinExistence type="predicted"/>
<dbReference type="InterPro" id="IPR001304">
    <property type="entry name" value="C-type_lectin-like"/>
</dbReference>